<evidence type="ECO:0000256" key="4">
    <source>
        <dbReference type="ARBA" id="ARBA00022692"/>
    </source>
</evidence>
<evidence type="ECO:0000256" key="2">
    <source>
        <dbReference type="ARBA" id="ARBA00008017"/>
    </source>
</evidence>
<feature type="transmembrane region" description="Helical" evidence="7">
    <location>
        <begin position="165"/>
        <end position="193"/>
    </location>
</feature>
<comment type="similarity">
    <text evidence="2">Belongs to the MscS (TC 1.A.23) family.</text>
</comment>
<feature type="domain" description="Mechanosensitive ion channel MscS" evidence="8">
    <location>
        <begin position="181"/>
        <end position="247"/>
    </location>
</feature>
<dbReference type="Proteomes" id="UP000183085">
    <property type="component" value="Unassembled WGS sequence"/>
</dbReference>
<evidence type="ECO:0000259" key="8">
    <source>
        <dbReference type="Pfam" id="PF00924"/>
    </source>
</evidence>
<dbReference type="InterPro" id="IPR049142">
    <property type="entry name" value="MS_channel_1st"/>
</dbReference>
<evidence type="ECO:0000313" key="12">
    <source>
        <dbReference type="Proteomes" id="UP000183085"/>
    </source>
</evidence>
<dbReference type="PANTHER" id="PTHR30566">
    <property type="entry name" value="YNAI-RELATED MECHANOSENSITIVE ION CHANNEL"/>
    <property type="match status" value="1"/>
</dbReference>
<dbReference type="Pfam" id="PF21082">
    <property type="entry name" value="MS_channel_3rd"/>
    <property type="match status" value="1"/>
</dbReference>
<dbReference type="InterPro" id="IPR011014">
    <property type="entry name" value="MscS_channel_TM-2"/>
</dbReference>
<dbReference type="GO" id="GO:0055085">
    <property type="term" value="P:transmembrane transport"/>
    <property type="evidence" value="ECO:0007669"/>
    <property type="project" value="InterPro"/>
</dbReference>
<name>A0A1J5DKM3_9BACT</name>
<gene>
    <name evidence="11" type="ORF">AUJ95_09030</name>
</gene>
<dbReference type="STRING" id="1817895.AUJ95_09030"/>
<dbReference type="InterPro" id="IPR049278">
    <property type="entry name" value="MS_channel_C"/>
</dbReference>
<dbReference type="PANTHER" id="PTHR30566:SF25">
    <property type="entry name" value="INNER MEMBRANE PROTEIN"/>
    <property type="match status" value="1"/>
</dbReference>
<dbReference type="InterPro" id="IPR023408">
    <property type="entry name" value="MscS_beta-dom_sf"/>
</dbReference>
<feature type="transmembrane region" description="Helical" evidence="7">
    <location>
        <begin position="15"/>
        <end position="40"/>
    </location>
</feature>
<dbReference type="SUPFAM" id="SSF50182">
    <property type="entry name" value="Sm-like ribonucleoproteins"/>
    <property type="match status" value="1"/>
</dbReference>
<dbReference type="SUPFAM" id="SSF82689">
    <property type="entry name" value="Mechanosensitive channel protein MscS (YggB), C-terminal domain"/>
    <property type="match status" value="1"/>
</dbReference>
<proteinExistence type="inferred from homology"/>
<dbReference type="InterPro" id="IPR010920">
    <property type="entry name" value="LSM_dom_sf"/>
</dbReference>
<evidence type="ECO:0000256" key="5">
    <source>
        <dbReference type="ARBA" id="ARBA00022989"/>
    </source>
</evidence>
<dbReference type="SUPFAM" id="SSF82861">
    <property type="entry name" value="Mechanosensitive channel protein MscS (YggB), transmembrane region"/>
    <property type="match status" value="1"/>
</dbReference>
<evidence type="ECO:0000256" key="3">
    <source>
        <dbReference type="ARBA" id="ARBA00022475"/>
    </source>
</evidence>
<dbReference type="Gene3D" id="3.30.70.100">
    <property type="match status" value="1"/>
</dbReference>
<keyword evidence="5 7" id="KW-1133">Transmembrane helix</keyword>
<evidence type="ECO:0000259" key="9">
    <source>
        <dbReference type="Pfam" id="PF21082"/>
    </source>
</evidence>
<accession>A0A1J5DKM3</accession>
<dbReference type="Pfam" id="PF21088">
    <property type="entry name" value="MS_channel_1st"/>
    <property type="match status" value="1"/>
</dbReference>
<protein>
    <submittedName>
        <fullName evidence="11">Mechanosensitive ion channel protein MscS</fullName>
    </submittedName>
</protein>
<comment type="caution">
    <text evidence="11">The sequence shown here is derived from an EMBL/GenBank/DDBJ whole genome shotgun (WGS) entry which is preliminary data.</text>
</comment>
<keyword evidence="3" id="KW-1003">Cell membrane</keyword>
<feature type="domain" description="Mechanosensitive ion channel MscS C-terminal" evidence="9">
    <location>
        <begin position="254"/>
        <end position="338"/>
    </location>
</feature>
<feature type="transmembrane region" description="Helical" evidence="7">
    <location>
        <begin position="91"/>
        <end position="120"/>
    </location>
</feature>
<comment type="subcellular location">
    <subcellularLocation>
        <location evidence="1">Cell membrane</location>
        <topology evidence="1">Multi-pass membrane protein</topology>
    </subcellularLocation>
</comment>
<feature type="domain" description="Mechanosensitive ion channel transmembrane helices 2/3" evidence="10">
    <location>
        <begin position="139"/>
        <end position="179"/>
    </location>
</feature>
<dbReference type="InterPro" id="IPR006685">
    <property type="entry name" value="MscS_channel_2nd"/>
</dbReference>
<organism evidence="11 12">
    <name type="scientific">Candidatus Desantisbacteria bacterium CG2_30_40_21</name>
    <dbReference type="NCBI Taxonomy" id="1817895"/>
    <lineage>
        <taxon>Bacteria</taxon>
        <taxon>Candidatus Desantisiibacteriota</taxon>
    </lineage>
</organism>
<evidence type="ECO:0000256" key="1">
    <source>
        <dbReference type="ARBA" id="ARBA00004651"/>
    </source>
</evidence>
<dbReference type="Pfam" id="PF00924">
    <property type="entry name" value="MS_channel_2nd"/>
    <property type="match status" value="1"/>
</dbReference>
<keyword evidence="4 7" id="KW-0812">Transmembrane</keyword>
<evidence type="ECO:0000313" key="11">
    <source>
        <dbReference type="EMBL" id="OIP36757.1"/>
    </source>
</evidence>
<evidence type="ECO:0000256" key="7">
    <source>
        <dbReference type="SAM" id="Phobius"/>
    </source>
</evidence>
<dbReference type="InterPro" id="IPR011066">
    <property type="entry name" value="MscS_channel_C_sf"/>
</dbReference>
<sequence length="351" mass="39725">MLKDILQTSFLNNSILAYIFSILGLIIGILAIKVFKYVILRHLKRWADKTASTLDDFFIRIFKKSLIPLLYLGAFYLSVQNLNLNPALIRVIQVLGIGLLTFFGIRFTVSIISCIIESYLSKKEADTPEGQGIKAILPVLKVVIWGIGITFLLDNLGFKISTVIAGLGIGGIAVALAAQAILGDLFSYFCILFDKPFKIGDFIIIGDYMGVVENIGIKTTRIRSLGGEQLIFPNSDLTNSRVRNYKRMERRRVVFGLGVTYQTTTQQLKEIPAIIANIIKNTRDTEFDRAHFFSYGDFSLIFEVVYYVLSGDYNKYMDAQQEINFAINEEFERRRIEFAYPTQTLHISKEG</sequence>
<evidence type="ECO:0000256" key="6">
    <source>
        <dbReference type="ARBA" id="ARBA00023136"/>
    </source>
</evidence>
<evidence type="ECO:0000259" key="10">
    <source>
        <dbReference type="Pfam" id="PF21088"/>
    </source>
</evidence>
<dbReference type="Gene3D" id="2.30.30.60">
    <property type="match status" value="1"/>
</dbReference>
<dbReference type="AlphaFoldDB" id="A0A1J5DKM3"/>
<reference evidence="11 12" key="1">
    <citation type="journal article" date="2016" name="Environ. Microbiol.">
        <title>Genomic resolution of a cold subsurface aquifer community provides metabolic insights for novel microbes adapted to high CO concentrations.</title>
        <authorList>
            <person name="Probst A.J."/>
            <person name="Castelle C.J."/>
            <person name="Singh A."/>
            <person name="Brown C.T."/>
            <person name="Anantharaman K."/>
            <person name="Sharon I."/>
            <person name="Hug L.A."/>
            <person name="Burstein D."/>
            <person name="Emerson J.B."/>
            <person name="Thomas B.C."/>
            <person name="Banfield J.F."/>
        </authorList>
    </citation>
    <scope>NUCLEOTIDE SEQUENCE [LARGE SCALE GENOMIC DNA]</scope>
    <source>
        <strain evidence="11">CG2_30_40_21</strain>
    </source>
</reference>
<dbReference type="EMBL" id="MNYI01000233">
    <property type="protein sequence ID" value="OIP36757.1"/>
    <property type="molecule type" value="Genomic_DNA"/>
</dbReference>
<feature type="transmembrane region" description="Helical" evidence="7">
    <location>
        <begin position="132"/>
        <end position="153"/>
    </location>
</feature>
<dbReference type="GO" id="GO:0005886">
    <property type="term" value="C:plasma membrane"/>
    <property type="evidence" value="ECO:0007669"/>
    <property type="project" value="UniProtKB-SubCell"/>
</dbReference>
<dbReference type="Gene3D" id="1.10.287.1260">
    <property type="match status" value="1"/>
</dbReference>
<keyword evidence="6 7" id="KW-0472">Membrane</keyword>